<dbReference type="SUPFAM" id="SSF56487">
    <property type="entry name" value="SRCR-like"/>
    <property type="match status" value="3"/>
</dbReference>
<protein>
    <recommendedName>
        <fullName evidence="14">protein-lysine 6-oxidase</fullName>
        <ecNumber evidence="14">1.4.3.13</ecNumber>
    </recommendedName>
</protein>
<comment type="subcellular location">
    <subcellularLocation>
        <location evidence="2">Secreted</location>
        <location evidence="2">Extracellular space</location>
    </subcellularLocation>
</comment>
<evidence type="ECO:0000256" key="5">
    <source>
        <dbReference type="ARBA" id="ARBA00022525"/>
    </source>
</evidence>
<evidence type="ECO:0000313" key="20">
    <source>
        <dbReference type="Proteomes" id="UP000261380"/>
    </source>
</evidence>
<dbReference type="InterPro" id="IPR019828">
    <property type="entry name" value="Lysyl_oxidase_CS"/>
</dbReference>
<keyword evidence="8" id="KW-0677">Repeat</keyword>
<dbReference type="GeneTree" id="ENSGT00940000157042"/>
<evidence type="ECO:0000256" key="2">
    <source>
        <dbReference type="ARBA" id="ARBA00004239"/>
    </source>
</evidence>
<proteinExistence type="inferred from homology"/>
<evidence type="ECO:0000256" key="11">
    <source>
        <dbReference type="ARBA" id="ARBA00023008"/>
    </source>
</evidence>
<dbReference type="PROSITE" id="PS00926">
    <property type="entry name" value="LYSYL_OXIDASE"/>
    <property type="match status" value="1"/>
</dbReference>
<dbReference type="InterPro" id="IPR001695">
    <property type="entry name" value="Lysyl_oxidase"/>
</dbReference>
<keyword evidence="10" id="KW-0560">Oxidoreductase</keyword>
<feature type="disulfide bond" evidence="16">
    <location>
        <begin position="202"/>
        <end position="263"/>
    </location>
</feature>
<feature type="chain" id="PRO_5017206098" description="protein-lysine 6-oxidase" evidence="17">
    <location>
        <begin position="25"/>
        <end position="549"/>
    </location>
</feature>
<keyword evidence="9" id="KW-0801">TPQ</keyword>
<keyword evidence="6" id="KW-0479">Metal-binding</keyword>
<evidence type="ECO:0000256" key="3">
    <source>
        <dbReference type="ARBA" id="ARBA00007492"/>
    </source>
</evidence>
<comment type="similarity">
    <text evidence="3">Belongs to the lysyl oxidase family.</text>
</comment>
<reference evidence="19" key="1">
    <citation type="submission" date="2025-08" db="UniProtKB">
        <authorList>
            <consortium name="Ensembl"/>
        </authorList>
    </citation>
    <scope>IDENTIFICATION</scope>
</reference>
<dbReference type="FunFam" id="3.10.250.10:FF:000008">
    <property type="entry name" value="Lysyl oxidase homolog 2"/>
    <property type="match status" value="1"/>
</dbReference>
<dbReference type="Pfam" id="PF00530">
    <property type="entry name" value="SRCR"/>
    <property type="match status" value="3"/>
</dbReference>
<dbReference type="InterPro" id="IPR001190">
    <property type="entry name" value="SRCR"/>
</dbReference>
<feature type="signal peptide" evidence="17">
    <location>
        <begin position="1"/>
        <end position="24"/>
    </location>
</feature>
<evidence type="ECO:0000256" key="14">
    <source>
        <dbReference type="ARBA" id="ARBA00038869"/>
    </source>
</evidence>
<dbReference type="PANTHER" id="PTHR45817:SF5">
    <property type="entry name" value="LYSYL OXIDASE HOMOLOG 4"/>
    <property type="match status" value="1"/>
</dbReference>
<dbReference type="GO" id="GO:0004720">
    <property type="term" value="F:protein-lysine 6-oxidase activity"/>
    <property type="evidence" value="ECO:0007669"/>
    <property type="project" value="UniProtKB-EC"/>
</dbReference>
<dbReference type="Proteomes" id="UP000261380">
    <property type="component" value="Unplaced"/>
</dbReference>
<evidence type="ECO:0000256" key="10">
    <source>
        <dbReference type="ARBA" id="ARBA00023002"/>
    </source>
</evidence>
<dbReference type="PRINTS" id="PR00074">
    <property type="entry name" value="LYSYLOXIDASE"/>
</dbReference>
<dbReference type="AlphaFoldDB" id="A0A3B5M937"/>
<feature type="disulfide bond" evidence="16">
    <location>
        <begin position="350"/>
        <end position="360"/>
    </location>
</feature>
<evidence type="ECO:0000256" key="7">
    <source>
        <dbReference type="ARBA" id="ARBA00022729"/>
    </source>
</evidence>
<evidence type="ECO:0000256" key="17">
    <source>
        <dbReference type="SAM" id="SignalP"/>
    </source>
</evidence>
<dbReference type="PROSITE" id="PS50287">
    <property type="entry name" value="SRCR_2"/>
    <property type="match status" value="3"/>
</dbReference>
<keyword evidence="4" id="KW-0886">LTQ</keyword>
<evidence type="ECO:0000256" key="4">
    <source>
        <dbReference type="ARBA" id="ARBA00022477"/>
    </source>
</evidence>
<keyword evidence="11" id="KW-0186">Copper</keyword>
<evidence type="ECO:0000259" key="18">
    <source>
        <dbReference type="PROSITE" id="PS50287"/>
    </source>
</evidence>
<name>A0A3B5M937_9TELE</name>
<feature type="disulfide bond" evidence="16">
    <location>
        <begin position="71"/>
        <end position="135"/>
    </location>
</feature>
<dbReference type="Ensembl" id="ENSXCOT00000016475.1">
    <property type="protein sequence ID" value="ENSXCOP00000016269.1"/>
    <property type="gene ID" value="ENSXCOG00000012288.1"/>
</dbReference>
<evidence type="ECO:0000256" key="16">
    <source>
        <dbReference type="PROSITE-ProRule" id="PRU00196"/>
    </source>
</evidence>
<dbReference type="Pfam" id="PF01186">
    <property type="entry name" value="Lysyl_oxidase"/>
    <property type="match status" value="1"/>
</dbReference>
<dbReference type="Gene3D" id="3.10.250.10">
    <property type="entry name" value="SRCR-like domain"/>
    <property type="match status" value="3"/>
</dbReference>
<evidence type="ECO:0000256" key="13">
    <source>
        <dbReference type="ARBA" id="ARBA00023180"/>
    </source>
</evidence>
<dbReference type="InterPro" id="IPR050912">
    <property type="entry name" value="LOX-like_protein"/>
</dbReference>
<organism evidence="19 20">
    <name type="scientific">Xiphophorus couchianus</name>
    <name type="common">Monterrey platyfish</name>
    <dbReference type="NCBI Taxonomy" id="32473"/>
    <lineage>
        <taxon>Eukaryota</taxon>
        <taxon>Metazoa</taxon>
        <taxon>Chordata</taxon>
        <taxon>Craniata</taxon>
        <taxon>Vertebrata</taxon>
        <taxon>Euteleostomi</taxon>
        <taxon>Actinopterygii</taxon>
        <taxon>Neopterygii</taxon>
        <taxon>Teleostei</taxon>
        <taxon>Neoteleostei</taxon>
        <taxon>Acanthomorphata</taxon>
        <taxon>Ovalentaria</taxon>
        <taxon>Atherinomorphae</taxon>
        <taxon>Cyprinodontiformes</taxon>
        <taxon>Poeciliidae</taxon>
        <taxon>Poeciliinae</taxon>
        <taxon>Xiphophorus</taxon>
    </lineage>
</organism>
<reference evidence="19" key="2">
    <citation type="submission" date="2025-09" db="UniProtKB">
        <authorList>
            <consortium name="Ensembl"/>
        </authorList>
    </citation>
    <scope>IDENTIFICATION</scope>
</reference>
<dbReference type="FunFam" id="3.10.250.10:FF:000001">
    <property type="entry name" value="Lysyl oxidase 4 isoform X1"/>
    <property type="match status" value="2"/>
</dbReference>
<evidence type="ECO:0000256" key="8">
    <source>
        <dbReference type="ARBA" id="ARBA00022737"/>
    </source>
</evidence>
<keyword evidence="5" id="KW-0964">Secreted</keyword>
<feature type="domain" description="SRCR" evidence="18">
    <location>
        <begin position="164"/>
        <end position="264"/>
    </location>
</feature>
<dbReference type="GO" id="GO:0005507">
    <property type="term" value="F:copper ion binding"/>
    <property type="evidence" value="ECO:0007669"/>
    <property type="project" value="InterPro"/>
</dbReference>
<dbReference type="GO" id="GO:0016020">
    <property type="term" value="C:membrane"/>
    <property type="evidence" value="ECO:0007669"/>
    <property type="project" value="InterPro"/>
</dbReference>
<sequence>MMPRSLGLIVQLLLLLSLSSTAHAEPRRTTTSQRRTPRAPAAKVRLAGNFVRESNEGRVEVLHNNTWGTICDDEVDINLANVVCRELGFRGAVTWAHSAKYGEGTGPIWMDNVRCDGSEKSLKDCKHNGWGVNDCKHSEDLGVVCTPERRLDQSASGGYTTPPVRLKAGPRLGEGRVEVLRNGKWGTIVDHLWDRTAASVVCRELGFGTAKDALHGAFMGQGTGPIHMNNVQCMGSERSILDCYFQEVQPWTFKHTQDASVRCNVPKTGMEKTVRLAGGRASSEGRVEVLMDFGGRKRWGSVCSENWGINEAMVVCRQLGLGFAASAHQETWYWPGTANASEVILSGTHCVGTELSIQQCRRNNHIHCPRGGGAKAAGVRCSETAPDLVLDAQLVQETTYLEDRPLHLLTCAHEENCLSSSAARMNWPYGHRRLLRFSSRIMNLGRSDFRPKASKESWTWHQCHRHYHSIEVFTHYDLLTLNGTRIAEGHKASFCLEDTYCPDGNKRFSCYNMGDQGISVGCWDTYRHDIDCQWVDVTDVRPGDYIFQV</sequence>
<dbReference type="GO" id="GO:0030199">
    <property type="term" value="P:collagen fibril organization"/>
    <property type="evidence" value="ECO:0007669"/>
    <property type="project" value="TreeGrafter"/>
</dbReference>
<evidence type="ECO:0000256" key="6">
    <source>
        <dbReference type="ARBA" id="ARBA00022723"/>
    </source>
</evidence>
<feature type="disulfide bond" evidence="16">
    <location>
        <begin position="115"/>
        <end position="125"/>
    </location>
</feature>
<evidence type="ECO:0000256" key="9">
    <source>
        <dbReference type="ARBA" id="ARBA00022772"/>
    </source>
</evidence>
<evidence type="ECO:0000256" key="12">
    <source>
        <dbReference type="ARBA" id="ARBA00023157"/>
    </source>
</evidence>
<dbReference type="GO" id="GO:0005615">
    <property type="term" value="C:extracellular space"/>
    <property type="evidence" value="ECO:0007669"/>
    <property type="project" value="TreeGrafter"/>
</dbReference>
<feature type="domain" description="SRCR" evidence="18">
    <location>
        <begin position="44"/>
        <end position="146"/>
    </location>
</feature>
<feature type="disulfide bond" evidence="16">
    <location>
        <begin position="233"/>
        <end position="243"/>
    </location>
</feature>
<keyword evidence="12 16" id="KW-1015">Disulfide bond</keyword>
<evidence type="ECO:0000256" key="1">
    <source>
        <dbReference type="ARBA" id="ARBA00001935"/>
    </source>
</evidence>
<comment type="cofactor">
    <cofactor evidence="1">
        <name>Cu cation</name>
        <dbReference type="ChEBI" id="CHEBI:23378"/>
    </cofactor>
</comment>
<evidence type="ECO:0000313" key="19">
    <source>
        <dbReference type="Ensembl" id="ENSXCOP00000016269.1"/>
    </source>
</evidence>
<feature type="disulfide bond" evidence="16">
    <location>
        <begin position="84"/>
        <end position="145"/>
    </location>
</feature>
<dbReference type="EC" id="1.4.3.13" evidence="14"/>
<keyword evidence="20" id="KW-1185">Reference proteome</keyword>
<dbReference type="InterPro" id="IPR036772">
    <property type="entry name" value="SRCR-like_dom_sf"/>
</dbReference>
<dbReference type="PANTHER" id="PTHR45817">
    <property type="entry name" value="LYSYL OXIDASE-LIKE-RELATED"/>
    <property type="match status" value="1"/>
</dbReference>
<accession>A0A3B5M937</accession>
<dbReference type="SMART" id="SM00202">
    <property type="entry name" value="SR"/>
    <property type="match status" value="3"/>
</dbReference>
<comment type="catalytic activity">
    <reaction evidence="15">
        <text>L-lysyl-[protein] + O2 + H2O = (S)-2-amino-6-oxohexanoyl-[protein] + H2O2 + NH4(+)</text>
        <dbReference type="Rhea" id="RHEA:24544"/>
        <dbReference type="Rhea" id="RHEA-COMP:9752"/>
        <dbReference type="Rhea" id="RHEA-COMP:12448"/>
        <dbReference type="ChEBI" id="CHEBI:15377"/>
        <dbReference type="ChEBI" id="CHEBI:15379"/>
        <dbReference type="ChEBI" id="CHEBI:16240"/>
        <dbReference type="ChEBI" id="CHEBI:28938"/>
        <dbReference type="ChEBI" id="CHEBI:29969"/>
        <dbReference type="ChEBI" id="CHEBI:131803"/>
        <dbReference type="EC" id="1.4.3.13"/>
    </reaction>
</comment>
<dbReference type="PRINTS" id="PR00258">
    <property type="entry name" value="SPERACTRCPTR"/>
</dbReference>
<keyword evidence="7 17" id="KW-0732">Signal</keyword>
<comment type="caution">
    <text evidence="16">Lacks conserved residue(s) required for the propagation of feature annotation.</text>
</comment>
<keyword evidence="13" id="KW-0325">Glycoprotein</keyword>
<feature type="domain" description="SRCR" evidence="18">
    <location>
        <begin position="274"/>
        <end position="382"/>
    </location>
</feature>
<evidence type="ECO:0000256" key="15">
    <source>
        <dbReference type="ARBA" id="ARBA00047861"/>
    </source>
</evidence>